<name>L8J6G1_9GAMM</name>
<dbReference type="RefSeq" id="WP_007468076.1">
    <property type="nucleotide sequence ID" value="NZ_AMZO01000026.1"/>
</dbReference>
<organism evidence="1 2">
    <name type="scientific">Photobacterium marinum</name>
    <dbReference type="NCBI Taxonomy" id="1056511"/>
    <lineage>
        <taxon>Bacteria</taxon>
        <taxon>Pseudomonadati</taxon>
        <taxon>Pseudomonadota</taxon>
        <taxon>Gammaproteobacteria</taxon>
        <taxon>Vibrionales</taxon>
        <taxon>Vibrionaceae</taxon>
        <taxon>Photobacterium</taxon>
    </lineage>
</organism>
<accession>L8J6G1</accession>
<protein>
    <submittedName>
        <fullName evidence="1">Uncharacterized protein</fullName>
    </submittedName>
</protein>
<evidence type="ECO:0000313" key="2">
    <source>
        <dbReference type="Proteomes" id="UP000011134"/>
    </source>
</evidence>
<keyword evidence="2" id="KW-1185">Reference proteome</keyword>
<comment type="caution">
    <text evidence="1">The sequence shown here is derived from an EMBL/GenBank/DDBJ whole genome shotgun (WGS) entry which is preliminary data.</text>
</comment>
<dbReference type="AlphaFoldDB" id="L8J6G1"/>
<dbReference type="OrthoDB" id="9884797at2"/>
<sequence>MASALHELQETLLNLKSSVNLWTSSLNKAVVTSSNTVMIDEKTVLNSNLGGLGAFVGVWEGLSAPKSMNEIVGLTYLDGVSQGQFANKTIETNHAGVNLLDGLYSIGLFMRQNDVTSLVATAILNQSTPLNYQSTSVFVQNATTQNISVRYQIPENLSPQSRSDWIYLFKGDQPVMNNSDYLRHVSVGSSPAGVLNIQVDDIVLKPGSYIVQYNPGHSLATVGAAYSFVIE</sequence>
<gene>
    <name evidence="1" type="ORF">C942_02469</name>
</gene>
<evidence type="ECO:0000313" key="1">
    <source>
        <dbReference type="EMBL" id="ELR64445.1"/>
    </source>
</evidence>
<proteinExistence type="predicted"/>
<dbReference type="EMBL" id="AMZO01000026">
    <property type="protein sequence ID" value="ELR64445.1"/>
    <property type="molecule type" value="Genomic_DNA"/>
</dbReference>
<dbReference type="Proteomes" id="UP000011134">
    <property type="component" value="Unassembled WGS sequence"/>
</dbReference>
<reference evidence="1 2" key="1">
    <citation type="submission" date="2012-12" db="EMBL/GenBank/DDBJ databases">
        <title>Genome Assembly of Photobacterium sp. AK15.</title>
        <authorList>
            <person name="Khatri I."/>
            <person name="Vaidya B."/>
            <person name="Srinivas T.N.R."/>
            <person name="Subramanian S."/>
            <person name="Pinnaka A."/>
        </authorList>
    </citation>
    <scope>NUCLEOTIDE SEQUENCE [LARGE SCALE GENOMIC DNA]</scope>
    <source>
        <strain evidence="1 2">AK15</strain>
    </source>
</reference>
<dbReference type="PATRIC" id="fig|1056511.3.peg.3543"/>